<proteinExistence type="predicted"/>
<dbReference type="AlphaFoldDB" id="A0A0A9F1C5"/>
<name>A0A0A9F1C5_ARUDO</name>
<evidence type="ECO:0000313" key="1">
    <source>
        <dbReference type="EMBL" id="JAE02078.1"/>
    </source>
</evidence>
<reference evidence="1" key="2">
    <citation type="journal article" date="2015" name="Data Brief">
        <title>Shoot transcriptome of the giant reed, Arundo donax.</title>
        <authorList>
            <person name="Barrero R.A."/>
            <person name="Guerrero F.D."/>
            <person name="Moolhuijzen P."/>
            <person name="Goolsby J.A."/>
            <person name="Tidwell J."/>
            <person name="Bellgard S.E."/>
            <person name="Bellgard M.I."/>
        </authorList>
    </citation>
    <scope>NUCLEOTIDE SEQUENCE</scope>
    <source>
        <tissue evidence="1">Shoot tissue taken approximately 20 cm above the soil surface</tissue>
    </source>
</reference>
<protein>
    <submittedName>
        <fullName evidence="1">Uncharacterized protein</fullName>
    </submittedName>
</protein>
<reference evidence="1" key="1">
    <citation type="submission" date="2014-09" db="EMBL/GenBank/DDBJ databases">
        <authorList>
            <person name="Magalhaes I.L.F."/>
            <person name="Oliveira U."/>
            <person name="Santos F.R."/>
            <person name="Vidigal T.H.D.A."/>
            <person name="Brescovit A.D."/>
            <person name="Santos A.J."/>
        </authorList>
    </citation>
    <scope>NUCLEOTIDE SEQUENCE</scope>
    <source>
        <tissue evidence="1">Shoot tissue taken approximately 20 cm above the soil surface</tissue>
    </source>
</reference>
<sequence>MLCYCIWSLQNLHSVVSYAFLNTYLRYLVLQALLNFQLCPPLE</sequence>
<dbReference type="EMBL" id="GBRH01195818">
    <property type="protein sequence ID" value="JAE02078.1"/>
    <property type="molecule type" value="Transcribed_RNA"/>
</dbReference>
<accession>A0A0A9F1C5</accession>
<organism evidence="1">
    <name type="scientific">Arundo donax</name>
    <name type="common">Giant reed</name>
    <name type="synonym">Donax arundinaceus</name>
    <dbReference type="NCBI Taxonomy" id="35708"/>
    <lineage>
        <taxon>Eukaryota</taxon>
        <taxon>Viridiplantae</taxon>
        <taxon>Streptophyta</taxon>
        <taxon>Embryophyta</taxon>
        <taxon>Tracheophyta</taxon>
        <taxon>Spermatophyta</taxon>
        <taxon>Magnoliopsida</taxon>
        <taxon>Liliopsida</taxon>
        <taxon>Poales</taxon>
        <taxon>Poaceae</taxon>
        <taxon>PACMAD clade</taxon>
        <taxon>Arundinoideae</taxon>
        <taxon>Arundineae</taxon>
        <taxon>Arundo</taxon>
    </lineage>
</organism>